<dbReference type="InterPro" id="IPR009057">
    <property type="entry name" value="Homeodomain-like_sf"/>
</dbReference>
<feature type="DNA-binding region" description="H-T-H motif" evidence="2">
    <location>
        <begin position="39"/>
        <end position="58"/>
    </location>
</feature>
<name>A0A2T0SNB5_9PSEU</name>
<dbReference type="Pfam" id="PF17920">
    <property type="entry name" value="TetR_C_16"/>
    <property type="match status" value="1"/>
</dbReference>
<proteinExistence type="predicted"/>
<comment type="caution">
    <text evidence="4">The sequence shown here is derived from an EMBL/GenBank/DDBJ whole genome shotgun (WGS) entry which is preliminary data.</text>
</comment>
<reference evidence="4 5" key="1">
    <citation type="submission" date="2018-03" db="EMBL/GenBank/DDBJ databases">
        <title>Genomic Encyclopedia of Archaeal and Bacterial Type Strains, Phase II (KMG-II): from individual species to whole genera.</title>
        <authorList>
            <person name="Goeker M."/>
        </authorList>
    </citation>
    <scope>NUCLEOTIDE SEQUENCE [LARGE SCALE GENOMIC DNA]</scope>
    <source>
        <strain evidence="4 5">DSM 44720</strain>
    </source>
</reference>
<dbReference type="InterPro" id="IPR001647">
    <property type="entry name" value="HTH_TetR"/>
</dbReference>
<dbReference type="Proteomes" id="UP000239494">
    <property type="component" value="Unassembled WGS sequence"/>
</dbReference>
<keyword evidence="5" id="KW-1185">Reference proteome</keyword>
<dbReference type="PANTHER" id="PTHR30055">
    <property type="entry name" value="HTH-TYPE TRANSCRIPTIONAL REGULATOR RUTR"/>
    <property type="match status" value="1"/>
</dbReference>
<dbReference type="InterPro" id="IPR023772">
    <property type="entry name" value="DNA-bd_HTH_TetR-type_CS"/>
</dbReference>
<evidence type="ECO:0000259" key="3">
    <source>
        <dbReference type="PROSITE" id="PS50977"/>
    </source>
</evidence>
<dbReference type="PRINTS" id="PR00455">
    <property type="entry name" value="HTHTETR"/>
</dbReference>
<dbReference type="SUPFAM" id="SSF48498">
    <property type="entry name" value="Tetracyclin repressor-like, C-terminal domain"/>
    <property type="match status" value="1"/>
</dbReference>
<dbReference type="Pfam" id="PF00440">
    <property type="entry name" value="TetR_N"/>
    <property type="match status" value="1"/>
</dbReference>
<dbReference type="SUPFAM" id="SSF46689">
    <property type="entry name" value="Homeodomain-like"/>
    <property type="match status" value="1"/>
</dbReference>
<organism evidence="4 5">
    <name type="scientific">Umezawaea tangerina</name>
    <dbReference type="NCBI Taxonomy" id="84725"/>
    <lineage>
        <taxon>Bacteria</taxon>
        <taxon>Bacillati</taxon>
        <taxon>Actinomycetota</taxon>
        <taxon>Actinomycetes</taxon>
        <taxon>Pseudonocardiales</taxon>
        <taxon>Pseudonocardiaceae</taxon>
        <taxon>Umezawaea</taxon>
    </lineage>
</organism>
<dbReference type="InterPro" id="IPR050109">
    <property type="entry name" value="HTH-type_TetR-like_transc_reg"/>
</dbReference>
<dbReference type="InterPro" id="IPR041678">
    <property type="entry name" value="TetR_C_16"/>
</dbReference>
<evidence type="ECO:0000256" key="2">
    <source>
        <dbReference type="PROSITE-ProRule" id="PRU00335"/>
    </source>
</evidence>
<feature type="domain" description="HTH tetR-type" evidence="3">
    <location>
        <begin position="16"/>
        <end position="76"/>
    </location>
</feature>
<dbReference type="EMBL" id="PVTF01000015">
    <property type="protein sequence ID" value="PRY34910.1"/>
    <property type="molecule type" value="Genomic_DNA"/>
</dbReference>
<dbReference type="GO" id="GO:0000976">
    <property type="term" value="F:transcription cis-regulatory region binding"/>
    <property type="evidence" value="ECO:0007669"/>
    <property type="project" value="TreeGrafter"/>
</dbReference>
<evidence type="ECO:0000256" key="1">
    <source>
        <dbReference type="ARBA" id="ARBA00023125"/>
    </source>
</evidence>
<dbReference type="PROSITE" id="PS01081">
    <property type="entry name" value="HTH_TETR_1"/>
    <property type="match status" value="1"/>
</dbReference>
<evidence type="ECO:0000313" key="4">
    <source>
        <dbReference type="EMBL" id="PRY34910.1"/>
    </source>
</evidence>
<dbReference type="Gene3D" id="1.10.357.10">
    <property type="entry name" value="Tetracycline Repressor, domain 2"/>
    <property type="match status" value="1"/>
</dbReference>
<dbReference type="PROSITE" id="PS50977">
    <property type="entry name" value="HTH_TETR_2"/>
    <property type="match status" value="1"/>
</dbReference>
<evidence type="ECO:0000313" key="5">
    <source>
        <dbReference type="Proteomes" id="UP000239494"/>
    </source>
</evidence>
<sequence>MDTPPAPTAPRRRDAAATRAALLSAARELMAKHGVEGTSTRDVAAAAGVNQALVYRYFGSKEKLFAEVVKEGAEGSESEIDTTPLADLPHTLLHRALLRPETQPGTGSLSALVTAANDHTVRAHIRERIRNSFGDRLAPRLEGPDAELRAELLAALITGIGFLRGKIGTPAISAADHELLGYYVDLMSAPLLAAPDGEFGPSSENVGQDPG</sequence>
<dbReference type="PANTHER" id="PTHR30055:SF235">
    <property type="entry name" value="TRANSCRIPTIONAL REGULATORY PROTEIN"/>
    <property type="match status" value="1"/>
</dbReference>
<dbReference type="GO" id="GO:0003700">
    <property type="term" value="F:DNA-binding transcription factor activity"/>
    <property type="evidence" value="ECO:0007669"/>
    <property type="project" value="TreeGrafter"/>
</dbReference>
<keyword evidence="1 2" id="KW-0238">DNA-binding</keyword>
<protein>
    <submittedName>
        <fullName evidence="4">TetR family transcriptional regulator</fullName>
    </submittedName>
</protein>
<gene>
    <name evidence="4" type="ORF">CLV43_115187</name>
</gene>
<accession>A0A2T0SNB5</accession>
<dbReference type="InterPro" id="IPR036271">
    <property type="entry name" value="Tet_transcr_reg_TetR-rel_C_sf"/>
</dbReference>
<dbReference type="AlphaFoldDB" id="A0A2T0SNB5"/>